<accession>A0A328KJA5</accession>
<dbReference type="RefSeq" id="WP_112790395.1">
    <property type="nucleotide sequence ID" value="NZ_NAQV01000023.1"/>
</dbReference>
<protein>
    <submittedName>
        <fullName evidence="1">Uncharacterized protein</fullName>
    </submittedName>
</protein>
<evidence type="ECO:0000313" key="2">
    <source>
        <dbReference type="Proteomes" id="UP000249099"/>
    </source>
</evidence>
<sequence length="346" mass="39450">MIIGYNFFSKDFHGNVWDTAIPTSHIDEVIMGEGIYDDLFITVDTTHEKNTPIPDRWKLKTIMHSKFKGDLEGGSIGGGNHRVRNIQIYRRKHQTNEPWLLISQFPYDSNYNMYSFVDRFTENGAKYEYAIVPLSKDVMGEVTVSEPVQVDYEGVFITDLYNNYQLEVDFNLGQVTYNNNMSTSSPLNGRFPIVTYGNQDYRTGTVDFLPLSDEQKQSKGTKIDGKLERQYKENVLEFLKSPQAKVIRNDNGDMIVVATHGITTQSKNGNLIDLNAVSFSFTEVGKLDYNTMTKGGLIGEAGKSRYTFDERGNIVWAIDYIQDTENAVRTHRNSFPKKLGEESDKK</sequence>
<name>A0A328KJA5_9LACT</name>
<dbReference type="Proteomes" id="UP000249099">
    <property type="component" value="Unassembled WGS sequence"/>
</dbReference>
<proteinExistence type="predicted"/>
<reference evidence="1 2" key="1">
    <citation type="submission" date="2017-03" db="EMBL/GenBank/DDBJ databases">
        <title>wgs assembly of Dolosigranulum pigrum KPL CDC strains.</title>
        <authorList>
            <person name="Brugger S.D."/>
            <person name="Pettigrew M."/>
            <person name="Kong Y."/>
            <person name="Lemon K.P."/>
        </authorList>
    </citation>
    <scope>NUCLEOTIDE SEQUENCE [LARGE SCALE GENOMIC DNA]</scope>
    <source>
        <strain evidence="1 2">KPL1931_CDC4294-98</strain>
    </source>
</reference>
<dbReference type="EMBL" id="NAQV01000023">
    <property type="protein sequence ID" value="RAN62447.1"/>
    <property type="molecule type" value="Genomic_DNA"/>
</dbReference>
<comment type="caution">
    <text evidence="1">The sequence shown here is derived from an EMBL/GenBank/DDBJ whole genome shotgun (WGS) entry which is preliminary data.</text>
</comment>
<gene>
    <name evidence="1" type="ORF">B8A44_07820</name>
</gene>
<organism evidence="1 2">
    <name type="scientific">Dolosigranulum pigrum</name>
    <dbReference type="NCBI Taxonomy" id="29394"/>
    <lineage>
        <taxon>Bacteria</taxon>
        <taxon>Bacillati</taxon>
        <taxon>Bacillota</taxon>
        <taxon>Bacilli</taxon>
        <taxon>Lactobacillales</taxon>
        <taxon>Carnobacteriaceae</taxon>
        <taxon>Dolosigranulum</taxon>
    </lineage>
</organism>
<dbReference type="AlphaFoldDB" id="A0A328KJA5"/>
<evidence type="ECO:0000313" key="1">
    <source>
        <dbReference type="EMBL" id="RAN62447.1"/>
    </source>
</evidence>